<keyword evidence="10" id="KW-1185">Reference proteome</keyword>
<evidence type="ECO:0000259" key="8">
    <source>
        <dbReference type="PROSITE" id="PS50059"/>
    </source>
</evidence>
<protein>
    <recommendedName>
        <fullName evidence="6">Peptidyl-prolyl cis-trans isomerase</fullName>
        <ecNumber evidence="6">5.2.1.8</ecNumber>
    </recommendedName>
</protein>
<dbReference type="EC" id="5.2.1.8" evidence="6"/>
<dbReference type="AlphaFoldDB" id="A0A317ZGL3"/>
<comment type="similarity">
    <text evidence="2 6">Belongs to the FKBP-type PPIase family.</text>
</comment>
<dbReference type="Pfam" id="PF00254">
    <property type="entry name" value="FKBP_C"/>
    <property type="match status" value="2"/>
</dbReference>
<evidence type="ECO:0000256" key="4">
    <source>
        <dbReference type="ARBA" id="ARBA00023235"/>
    </source>
</evidence>
<organism evidence="9 10">
    <name type="scientific">Coraliomargarita sinensis</name>
    <dbReference type="NCBI Taxonomy" id="2174842"/>
    <lineage>
        <taxon>Bacteria</taxon>
        <taxon>Pseudomonadati</taxon>
        <taxon>Verrucomicrobiota</taxon>
        <taxon>Opitutia</taxon>
        <taxon>Puniceicoccales</taxon>
        <taxon>Coraliomargaritaceae</taxon>
        <taxon>Coraliomargarita</taxon>
    </lineage>
</organism>
<evidence type="ECO:0000256" key="5">
    <source>
        <dbReference type="PROSITE-ProRule" id="PRU00277"/>
    </source>
</evidence>
<evidence type="ECO:0000256" key="7">
    <source>
        <dbReference type="SAM" id="MobiDB-lite"/>
    </source>
</evidence>
<dbReference type="InParanoid" id="A0A317ZGL3"/>
<name>A0A317ZGL3_9BACT</name>
<keyword evidence="4 5" id="KW-0413">Isomerase</keyword>
<sequence>MTDTPSDVSAVPENAERTDSGLASRVLEEGSGSDSPAAADTVTVHYSGWTTDGKMFDSSVKRGQPASFPLNRVIPGWTEGLQLMVVGETRRFWIPAELGYGENPGGGRPGGMLVFDVELLEIQKAPEPPKVPEDVAAIPDNAEVHESGLASRVITAGSGEANPKASDNVTVHYSGWTTDGQMFDSSVMRGQPATFPLNRVIPGWTEGVQLMVEGETRRFWIPAKLAYGEKPPAGAPAGMLVFDVELLKIGR</sequence>
<dbReference type="InterPro" id="IPR046357">
    <property type="entry name" value="PPIase_dom_sf"/>
</dbReference>
<gene>
    <name evidence="9" type="ORF">DDZ13_12255</name>
</gene>
<dbReference type="PROSITE" id="PS50059">
    <property type="entry name" value="FKBP_PPIASE"/>
    <property type="match status" value="2"/>
</dbReference>
<evidence type="ECO:0000256" key="2">
    <source>
        <dbReference type="ARBA" id="ARBA00006577"/>
    </source>
</evidence>
<dbReference type="InterPro" id="IPR001179">
    <property type="entry name" value="PPIase_FKBP_dom"/>
</dbReference>
<feature type="domain" description="PPIase FKBP-type" evidence="8">
    <location>
        <begin position="166"/>
        <end position="250"/>
    </location>
</feature>
<dbReference type="EMBL" id="QHJQ01000009">
    <property type="protein sequence ID" value="PXA03497.1"/>
    <property type="molecule type" value="Genomic_DNA"/>
</dbReference>
<feature type="region of interest" description="Disordered" evidence="7">
    <location>
        <begin position="1"/>
        <end position="39"/>
    </location>
</feature>
<evidence type="ECO:0000313" key="10">
    <source>
        <dbReference type="Proteomes" id="UP000247099"/>
    </source>
</evidence>
<evidence type="ECO:0000256" key="1">
    <source>
        <dbReference type="ARBA" id="ARBA00000971"/>
    </source>
</evidence>
<feature type="domain" description="PPIase FKBP-type" evidence="8">
    <location>
        <begin position="39"/>
        <end position="123"/>
    </location>
</feature>
<evidence type="ECO:0000256" key="3">
    <source>
        <dbReference type="ARBA" id="ARBA00023110"/>
    </source>
</evidence>
<evidence type="ECO:0000256" key="6">
    <source>
        <dbReference type="RuleBase" id="RU003915"/>
    </source>
</evidence>
<dbReference type="SUPFAM" id="SSF54534">
    <property type="entry name" value="FKBP-like"/>
    <property type="match status" value="2"/>
</dbReference>
<accession>A0A317ZGL3</accession>
<dbReference type="GO" id="GO:0003755">
    <property type="term" value="F:peptidyl-prolyl cis-trans isomerase activity"/>
    <property type="evidence" value="ECO:0007669"/>
    <property type="project" value="UniProtKB-UniRule"/>
</dbReference>
<keyword evidence="3 5" id="KW-0697">Rotamase</keyword>
<evidence type="ECO:0000313" key="9">
    <source>
        <dbReference type="EMBL" id="PXA03497.1"/>
    </source>
</evidence>
<dbReference type="PANTHER" id="PTHR43811">
    <property type="entry name" value="FKBP-TYPE PEPTIDYL-PROLYL CIS-TRANS ISOMERASE FKPA"/>
    <property type="match status" value="1"/>
</dbReference>
<dbReference type="Gene3D" id="3.10.50.40">
    <property type="match status" value="2"/>
</dbReference>
<reference evidence="9 10" key="1">
    <citation type="submission" date="2018-05" db="EMBL/GenBank/DDBJ databases">
        <title>Coraliomargarita sinensis sp. nov., isolated from a marine solar saltern.</title>
        <authorList>
            <person name="Zhou L.Y."/>
        </authorList>
    </citation>
    <scope>NUCLEOTIDE SEQUENCE [LARGE SCALE GENOMIC DNA]</scope>
    <source>
        <strain evidence="9 10">WN38</strain>
    </source>
</reference>
<comment type="catalytic activity">
    <reaction evidence="1 5 6">
        <text>[protein]-peptidylproline (omega=180) = [protein]-peptidylproline (omega=0)</text>
        <dbReference type="Rhea" id="RHEA:16237"/>
        <dbReference type="Rhea" id="RHEA-COMP:10747"/>
        <dbReference type="Rhea" id="RHEA-COMP:10748"/>
        <dbReference type="ChEBI" id="CHEBI:83833"/>
        <dbReference type="ChEBI" id="CHEBI:83834"/>
        <dbReference type="EC" id="5.2.1.8"/>
    </reaction>
</comment>
<dbReference type="Proteomes" id="UP000247099">
    <property type="component" value="Unassembled WGS sequence"/>
</dbReference>
<comment type="caution">
    <text evidence="9">The sequence shown here is derived from an EMBL/GenBank/DDBJ whole genome shotgun (WGS) entry which is preliminary data.</text>
</comment>
<dbReference type="OrthoDB" id="185059at2"/>
<proteinExistence type="inferred from homology"/>
<dbReference type="PANTHER" id="PTHR43811:SF19">
    <property type="entry name" value="39 KDA FK506-BINDING NUCLEAR PROTEIN"/>
    <property type="match status" value="1"/>
</dbReference>